<name>R4TN18_9CAUD</name>
<dbReference type="KEGG" id="vg:16194150"/>
<gene>
    <name evidence="1" type="primary">301</name>
    <name evidence="1" type="ORF">HGTV1_301</name>
</gene>
<evidence type="ECO:0000313" key="1">
    <source>
        <dbReference type="EMBL" id="AGM11598.1"/>
    </source>
</evidence>
<dbReference type="RefSeq" id="YP_008059476.1">
    <property type="nucleotide sequence ID" value="NC_021328.1"/>
</dbReference>
<evidence type="ECO:0000313" key="2">
    <source>
        <dbReference type="Proteomes" id="UP000202786"/>
    </source>
</evidence>
<dbReference type="Proteomes" id="UP000202786">
    <property type="component" value="Segment"/>
</dbReference>
<keyword evidence="2" id="KW-1185">Reference proteome</keyword>
<organism evidence="1 2">
    <name type="scientific">Halogranum tailed virus 1</name>
    <dbReference type="NCBI Taxonomy" id="1273749"/>
    <lineage>
        <taxon>Viruses</taxon>
        <taxon>Duplodnaviria</taxon>
        <taxon>Heunggongvirae</taxon>
        <taxon>Uroviricota</taxon>
        <taxon>Caudoviricetes</taxon>
        <taxon>Thumleimavirales</taxon>
        <taxon>Halomagnusviridae</taxon>
        <taxon>Hagravirus</taxon>
        <taxon>Hagravirus capitaneum</taxon>
        <taxon>Hagravirus HGTV1</taxon>
    </lineage>
</organism>
<dbReference type="EMBL" id="KC292026">
    <property type="protein sequence ID" value="AGM11598.1"/>
    <property type="molecule type" value="Genomic_DNA"/>
</dbReference>
<accession>R4TN18</accession>
<proteinExistence type="predicted"/>
<protein>
    <submittedName>
        <fullName evidence="1">Uncharacterized protein</fullName>
    </submittedName>
</protein>
<dbReference type="GeneID" id="16194150"/>
<sequence length="39" mass="4496">MPTLTQYDWCERCEERMELVPMYAGEGVGNVLVCHKCGF</sequence>
<reference evidence="1 2" key="1">
    <citation type="submission" date="2012-12" db="EMBL/GenBank/DDBJ databases">
        <authorList>
            <person name="Sencilo A."/>
            <person name="Jacobs-Sera D."/>
            <person name="Russell D.A."/>
            <person name="Ko C."/>
            <person name="Atanasova N."/>
            <person name="Osterlund E."/>
            <person name="Oksanen H.M."/>
            <person name="Bamford D.H."/>
            <person name="Hatfull G.F."/>
            <person name="Roine E."/>
            <person name="Hendrix R.W."/>
        </authorList>
    </citation>
    <scope>NUCLEOTIDE SEQUENCE [LARGE SCALE GENOMIC DNA]</scope>
</reference>